<dbReference type="Pfam" id="PF03631">
    <property type="entry name" value="Virul_fac_BrkB"/>
    <property type="match status" value="1"/>
</dbReference>
<feature type="transmembrane region" description="Helical" evidence="7">
    <location>
        <begin position="104"/>
        <end position="124"/>
    </location>
</feature>
<evidence type="ECO:0000313" key="8">
    <source>
        <dbReference type="EMBL" id="GEK18887.1"/>
    </source>
</evidence>
<evidence type="ECO:0000313" key="9">
    <source>
        <dbReference type="Proteomes" id="UP000321386"/>
    </source>
</evidence>
<evidence type="ECO:0000256" key="6">
    <source>
        <dbReference type="SAM" id="MobiDB-lite"/>
    </source>
</evidence>
<dbReference type="OrthoDB" id="4564907at2"/>
<dbReference type="Proteomes" id="UP000321386">
    <property type="component" value="Unassembled WGS sequence"/>
</dbReference>
<feature type="transmembrane region" description="Helical" evidence="7">
    <location>
        <begin position="249"/>
        <end position="272"/>
    </location>
</feature>
<gene>
    <name evidence="8" type="ORF">CPE01_26200</name>
</gene>
<dbReference type="AlphaFoldDB" id="A0A510UW22"/>
<feature type="transmembrane region" description="Helical" evidence="7">
    <location>
        <begin position="207"/>
        <end position="229"/>
    </location>
</feature>
<evidence type="ECO:0000256" key="4">
    <source>
        <dbReference type="ARBA" id="ARBA00022989"/>
    </source>
</evidence>
<evidence type="ECO:0000256" key="3">
    <source>
        <dbReference type="ARBA" id="ARBA00022692"/>
    </source>
</evidence>
<dbReference type="GO" id="GO:0005886">
    <property type="term" value="C:plasma membrane"/>
    <property type="evidence" value="ECO:0007669"/>
    <property type="project" value="UniProtKB-SubCell"/>
</dbReference>
<evidence type="ECO:0000256" key="5">
    <source>
        <dbReference type="ARBA" id="ARBA00023136"/>
    </source>
</evidence>
<evidence type="ECO:0000256" key="2">
    <source>
        <dbReference type="ARBA" id="ARBA00022475"/>
    </source>
</evidence>
<feature type="transmembrane region" description="Helical" evidence="7">
    <location>
        <begin position="176"/>
        <end position="198"/>
    </location>
</feature>
<keyword evidence="3 7" id="KW-0812">Transmembrane</keyword>
<keyword evidence="2" id="KW-1003">Cell membrane</keyword>
<evidence type="ECO:0000256" key="7">
    <source>
        <dbReference type="SAM" id="Phobius"/>
    </source>
</evidence>
<reference evidence="8 9" key="1">
    <citation type="submission" date="2019-07" db="EMBL/GenBank/DDBJ databases">
        <title>Whole genome shotgun sequence of Cellulomonas persica NBRC 101101.</title>
        <authorList>
            <person name="Hosoyama A."/>
            <person name="Uohara A."/>
            <person name="Ohji S."/>
            <person name="Ichikawa N."/>
        </authorList>
    </citation>
    <scope>NUCLEOTIDE SEQUENCE [LARGE SCALE GENOMIC DNA]</scope>
    <source>
        <strain evidence="8 9">NBRC 101101</strain>
    </source>
</reference>
<feature type="transmembrane region" description="Helical" evidence="7">
    <location>
        <begin position="145"/>
        <end position="164"/>
    </location>
</feature>
<dbReference type="EMBL" id="BJUA01000014">
    <property type="protein sequence ID" value="GEK18887.1"/>
    <property type="molecule type" value="Genomic_DNA"/>
</dbReference>
<comment type="caution">
    <text evidence="8">The sequence shown here is derived from an EMBL/GenBank/DDBJ whole genome shotgun (WGS) entry which is preliminary data.</text>
</comment>
<keyword evidence="9" id="KW-1185">Reference proteome</keyword>
<evidence type="ECO:0000256" key="1">
    <source>
        <dbReference type="ARBA" id="ARBA00004651"/>
    </source>
</evidence>
<sequence>MAGGLARQVGAARAWGLRRWVDVRGTATGRLLERIARELVAIELFDRAMTLAAQAFTSIVPLLLVTAALRPNSDGVGSHVASTLGLSPETRDALAGSVPDSSEVASAIGILGLLVALLSATSFARALERIYVRVWGARRPGVRNAWRWLATVLAVALATSIVAFTRDVVTASWRGITQLAVQALIWSLVWTLVPQLLLRRQLPRRPVVVTGVLTGIGMALLGQAGSVYLPLALTAGARQFGVLGVVFAYLGWLFALSFVVVAAMAIGHACACDDGPVGRWVRGTGPDAVPAPPDEASDGGPTSGPVGVR</sequence>
<proteinExistence type="predicted"/>
<name>A0A510UW22_9CELL</name>
<keyword evidence="4 7" id="KW-1133">Transmembrane helix</keyword>
<accession>A0A510UW22</accession>
<keyword evidence="5 7" id="KW-0472">Membrane</keyword>
<protein>
    <submittedName>
        <fullName evidence="8">Uncharacterized protein</fullName>
    </submittedName>
</protein>
<feature type="transmembrane region" description="Helical" evidence="7">
    <location>
        <begin position="51"/>
        <end position="69"/>
    </location>
</feature>
<feature type="region of interest" description="Disordered" evidence="6">
    <location>
        <begin position="283"/>
        <end position="309"/>
    </location>
</feature>
<comment type="subcellular location">
    <subcellularLocation>
        <location evidence="1">Cell membrane</location>
        <topology evidence="1">Multi-pass membrane protein</topology>
    </subcellularLocation>
</comment>
<dbReference type="InterPro" id="IPR017039">
    <property type="entry name" value="Virul_fac_BrkB"/>
</dbReference>
<organism evidence="8 9">
    <name type="scientific">Cellulomonas persica</name>
    <dbReference type="NCBI Taxonomy" id="76861"/>
    <lineage>
        <taxon>Bacteria</taxon>
        <taxon>Bacillati</taxon>
        <taxon>Actinomycetota</taxon>
        <taxon>Actinomycetes</taxon>
        <taxon>Micrococcales</taxon>
        <taxon>Cellulomonadaceae</taxon>
        <taxon>Cellulomonas</taxon>
    </lineage>
</organism>